<keyword evidence="2" id="KW-1185">Reference proteome</keyword>
<dbReference type="PANTHER" id="PTHR48312:SF1">
    <property type="entry name" value="SULFOTRANSFERASE"/>
    <property type="match status" value="1"/>
</dbReference>
<dbReference type="InterPro" id="IPR027417">
    <property type="entry name" value="P-loop_NTPase"/>
</dbReference>
<evidence type="ECO:0000313" key="2">
    <source>
        <dbReference type="Proteomes" id="UP001500443"/>
    </source>
</evidence>
<dbReference type="Proteomes" id="UP001500443">
    <property type="component" value="Unassembled WGS sequence"/>
</dbReference>
<reference evidence="1 2" key="1">
    <citation type="journal article" date="2019" name="Int. J. Syst. Evol. Microbiol.">
        <title>The Global Catalogue of Microorganisms (GCM) 10K type strain sequencing project: providing services to taxonomists for standard genome sequencing and annotation.</title>
        <authorList>
            <consortium name="The Broad Institute Genomics Platform"/>
            <consortium name="The Broad Institute Genome Sequencing Center for Infectious Disease"/>
            <person name="Wu L."/>
            <person name="Ma J."/>
        </authorList>
    </citation>
    <scope>NUCLEOTIDE SEQUENCE [LARGE SCALE GENOMIC DNA]</scope>
    <source>
        <strain evidence="1 2">JCM 15481</strain>
    </source>
</reference>
<evidence type="ECO:0000313" key="1">
    <source>
        <dbReference type="EMBL" id="GAA2128773.1"/>
    </source>
</evidence>
<evidence type="ECO:0008006" key="3">
    <source>
        <dbReference type="Google" id="ProtNLM"/>
    </source>
</evidence>
<organism evidence="1 2">
    <name type="scientific">Streptomyces synnematoformans</name>
    <dbReference type="NCBI Taxonomy" id="415721"/>
    <lineage>
        <taxon>Bacteria</taxon>
        <taxon>Bacillati</taxon>
        <taxon>Actinomycetota</taxon>
        <taxon>Actinomycetes</taxon>
        <taxon>Kitasatosporales</taxon>
        <taxon>Streptomycetaceae</taxon>
        <taxon>Streptomyces</taxon>
    </lineage>
</organism>
<dbReference type="Pfam" id="PF19798">
    <property type="entry name" value="Sulfotransfer_5"/>
    <property type="match status" value="1"/>
</dbReference>
<dbReference type="RefSeq" id="WP_344291034.1">
    <property type="nucleotide sequence ID" value="NZ_BAAAPF010000118.1"/>
</dbReference>
<accession>A0ABN2YKB1</accession>
<gene>
    <name evidence="1" type="ORF">GCM10009802_36260</name>
</gene>
<dbReference type="PANTHER" id="PTHR48312">
    <property type="match status" value="1"/>
</dbReference>
<dbReference type="EMBL" id="BAAAPF010000118">
    <property type="protein sequence ID" value="GAA2128773.1"/>
    <property type="molecule type" value="Genomic_DNA"/>
</dbReference>
<protein>
    <recommendedName>
        <fullName evidence="3">Sulfotransferase family protein</fullName>
    </recommendedName>
</protein>
<comment type="caution">
    <text evidence="1">The sequence shown here is derived from an EMBL/GenBank/DDBJ whole genome shotgun (WGS) entry which is preliminary data.</text>
</comment>
<sequence length="249" mass="27107">MSGGDGAGARAGVIALWAHPRSVSTAFLRMMAERGDVTVVHEPLVLLTDHGEVAVPGVGGGTATVRSYAVLLAHLAELGAAGPVFFKDTLEYHYDHLFAHPGSIAGFRHTFLVREPAATIASHHAVKPEFACREVGYEHQWELFRLAWQTTGVRPVVVAAERLLADPAGTVAAYCAATGLPYLPAALTWAPGELPQWRRNRRWHLDASASSGFAAPRARHAVTVADDPRLRAYYDHHLPYYQRLVEHAL</sequence>
<dbReference type="SUPFAM" id="SSF52540">
    <property type="entry name" value="P-loop containing nucleoside triphosphate hydrolases"/>
    <property type="match status" value="1"/>
</dbReference>
<proteinExistence type="predicted"/>
<name>A0ABN2YKB1_9ACTN</name>
<dbReference type="Gene3D" id="3.40.50.300">
    <property type="entry name" value="P-loop containing nucleotide triphosphate hydrolases"/>
    <property type="match status" value="1"/>
</dbReference>